<feature type="domain" description="Translocation and assembly module TamB C-terminal" evidence="7">
    <location>
        <begin position="1155"/>
        <end position="1488"/>
    </location>
</feature>
<evidence type="ECO:0000313" key="9">
    <source>
        <dbReference type="Proteomes" id="UP000293671"/>
    </source>
</evidence>
<gene>
    <name evidence="8" type="ORF">EV670_3060</name>
</gene>
<dbReference type="PANTHER" id="PTHR36985:SF1">
    <property type="entry name" value="TRANSLOCATION AND ASSEMBLY MODULE SUBUNIT TAMB"/>
    <property type="match status" value="1"/>
</dbReference>
<evidence type="ECO:0000313" key="8">
    <source>
        <dbReference type="EMBL" id="RZT95306.1"/>
    </source>
</evidence>
<feature type="transmembrane region" description="Helical" evidence="6">
    <location>
        <begin position="26"/>
        <end position="47"/>
    </location>
</feature>
<evidence type="ECO:0000256" key="4">
    <source>
        <dbReference type="ARBA" id="ARBA00023136"/>
    </source>
</evidence>
<comment type="subcellular location">
    <subcellularLocation>
        <location evidence="1">Membrane</location>
        <topology evidence="1">Single-pass membrane protein</topology>
    </subcellularLocation>
</comment>
<keyword evidence="4 6" id="KW-0472">Membrane</keyword>
<dbReference type="Pfam" id="PF04357">
    <property type="entry name" value="TamB"/>
    <property type="match status" value="1"/>
</dbReference>
<keyword evidence="2 6" id="KW-0812">Transmembrane</keyword>
<evidence type="ECO:0000256" key="3">
    <source>
        <dbReference type="ARBA" id="ARBA00022989"/>
    </source>
</evidence>
<name>A0A4Q7VGX0_9BURK</name>
<protein>
    <submittedName>
        <fullName evidence="8">Translocation and assembly module TamB</fullName>
    </submittedName>
</protein>
<dbReference type="InterPro" id="IPR007452">
    <property type="entry name" value="TamB_C"/>
</dbReference>
<dbReference type="RefSeq" id="WP_130433615.1">
    <property type="nucleotide sequence ID" value="NZ_SHKP01000007.1"/>
</dbReference>
<dbReference type="PANTHER" id="PTHR36985">
    <property type="entry name" value="TRANSLOCATION AND ASSEMBLY MODULE SUBUNIT TAMB"/>
    <property type="match status" value="1"/>
</dbReference>
<keyword evidence="9" id="KW-1185">Reference proteome</keyword>
<keyword evidence="3 6" id="KW-1133">Transmembrane helix</keyword>
<evidence type="ECO:0000256" key="5">
    <source>
        <dbReference type="SAM" id="MobiDB-lite"/>
    </source>
</evidence>
<dbReference type="Proteomes" id="UP000293671">
    <property type="component" value="Unassembled WGS sequence"/>
</dbReference>
<dbReference type="OrthoDB" id="5288149at2"/>
<evidence type="ECO:0000256" key="1">
    <source>
        <dbReference type="ARBA" id="ARBA00004167"/>
    </source>
</evidence>
<dbReference type="GO" id="GO:0097347">
    <property type="term" value="C:TAM protein secretion complex"/>
    <property type="evidence" value="ECO:0007669"/>
    <property type="project" value="TreeGrafter"/>
</dbReference>
<feature type="region of interest" description="Disordered" evidence="5">
    <location>
        <begin position="859"/>
        <end position="880"/>
    </location>
</feature>
<comment type="caution">
    <text evidence="8">The sequence shown here is derived from an EMBL/GenBank/DDBJ whole genome shotgun (WGS) entry which is preliminary data.</text>
</comment>
<proteinExistence type="predicted"/>
<evidence type="ECO:0000259" key="7">
    <source>
        <dbReference type="Pfam" id="PF04357"/>
    </source>
</evidence>
<dbReference type="GO" id="GO:0009306">
    <property type="term" value="P:protein secretion"/>
    <property type="evidence" value="ECO:0007669"/>
    <property type="project" value="InterPro"/>
</dbReference>
<sequence>MDERAATPGDPVASTPAPRWRSGWRWLFGLLGGLVALVLLAGAGLVLSLRTETGTRWWVEQAVGRMPGIDVSGIHGTLLGGDGSFGVGTLRIDTGGTRVYATELAWSGLRLRQWQRQAPFVAIELESLRARTLDIAPAKADPKAPRAKAPTSLALPVQARVERLQVDRLTIAGLDRPFEGIGARVELGAVHRVEQLALRWNGLAASGSAQIGASGPLPLQAQIEVRALPAAAPAGAGEHPAPPTTLLPAWAKGLELTLGARGPLAGFDASAALALEGQRLDAEARVTPFAAAPLSGLDARFAQLDLQPLAALLGASAPQTRLDGELGFQFDAAEPLVLRAAIDNGLPGRWDAGRLPLARLELDARGGGRDWQIERGDARLAGAGGVPAGRLSVSGSFALPERSAEPVATPPAAAAAASRWPTGDLRFTLDGVALPQLDARAPSLQLSGPLRLEHAAPTAAEAAFGTVRLQTQLRGTLLGEAARRAPAPLRAGPVRFETTAELDPRRLHIERLLAATGPARLEGSALLREAGGGRWSGDGRLQLSDFDPSLWLPGDASGAWRQARNSLDGELEFRASAPRPGAGVADWLALLEGSAKARLGDDSWLGGVRLQADAQAEADGRGGVRASAAARAAGNQLDASLLLLPRGSADTQAEQLLLTLDAPAIGRTGALTRALGQPDLSGRVFLKAEARGGVGAWLLPARGAAADATSSASTPLLTRGTVELDDLRSKGLRVQKLRGRWEATLPPARAEGLDALGQAALKAELRGDQISLPALTLPVLALRLDGSLAEHEAKLRAVLAPPASDEAPPPDVRPLVLDATARGNWSSSGEEQRWALKLPQLLLRPLSRDQARAVAAALPAATKPATTPPAATGSASAPLASAAWPPLPAPPAAASKLPATPLLLARDLEFLLQNSPERLQWSVAPGRAELAGATLGWSALQGERQAGAAPTFDVSAELEPFEVATVLRRFQPDFGWAGDLRVGGRLELHARPEVSLKLELARTGGDLQLSDFGGVRSLGLEEALVKVVAENGQWQLTQRLNGSYLGRVEADLAIAATPLDLVPRADARIEGQLRAQVESLAAWAIWVPAGWRLGGQLDAALQVSGTVGAPRILGTVRGRDMVLRNTLEGVDLRDGTLELDFRGETVELTTLRFKAGEGTLEATGSARTSPEASVLLDFAARHATVLGRVDRRIVISGDAQVRLAPNKVALRGRLEVDEGLIDISRFGAPRLGDDVVVKRAGDDPDAAVAVDAAAAQRSIDLDLVVNAGQNLQLRGHGLDARLAGEIRLTAPRNALRATGEIRTESGRFEAYGQRLTIERGVISFAGDVANPLLDIEAIRPNLDDRVGVRVTGTVNAPRIRLFSEPEKPDTEVLALLITGRPYDSLGGTDMLIMQRAALALLAGEGGAGGLFRTMGFDTFSVSQSDGATRDTIVAIGRQLSDRVYVGYRRGINASSGTWELTYRIANRFTLRAQSGDESALDLIWIFRWD</sequence>
<accession>A0A4Q7VGX0</accession>
<dbReference type="EMBL" id="SHKP01000007">
    <property type="protein sequence ID" value="RZT95306.1"/>
    <property type="molecule type" value="Genomic_DNA"/>
</dbReference>
<reference evidence="8 9" key="1">
    <citation type="submission" date="2019-02" db="EMBL/GenBank/DDBJ databases">
        <title>Genomic Encyclopedia of Type Strains, Phase IV (KMG-IV): sequencing the most valuable type-strain genomes for metagenomic binning, comparative biology and taxonomic classification.</title>
        <authorList>
            <person name="Goeker M."/>
        </authorList>
    </citation>
    <scope>NUCLEOTIDE SEQUENCE [LARGE SCALE GENOMIC DNA]</scope>
    <source>
        <strain evidence="8 9">DSM 19570</strain>
    </source>
</reference>
<dbReference type="GO" id="GO:0005886">
    <property type="term" value="C:plasma membrane"/>
    <property type="evidence" value="ECO:0007669"/>
    <property type="project" value="InterPro"/>
</dbReference>
<evidence type="ECO:0000256" key="6">
    <source>
        <dbReference type="SAM" id="Phobius"/>
    </source>
</evidence>
<organism evidence="8 9">
    <name type="scientific">Rivibacter subsaxonicus</name>
    <dbReference type="NCBI Taxonomy" id="457575"/>
    <lineage>
        <taxon>Bacteria</taxon>
        <taxon>Pseudomonadati</taxon>
        <taxon>Pseudomonadota</taxon>
        <taxon>Betaproteobacteria</taxon>
        <taxon>Burkholderiales</taxon>
        <taxon>Rivibacter</taxon>
    </lineage>
</organism>
<evidence type="ECO:0000256" key="2">
    <source>
        <dbReference type="ARBA" id="ARBA00022692"/>
    </source>
</evidence>